<feature type="transmembrane region" description="Helical" evidence="4">
    <location>
        <begin position="338"/>
        <end position="357"/>
    </location>
</feature>
<feature type="repeat" description="ANK" evidence="3">
    <location>
        <begin position="1005"/>
        <end position="1037"/>
    </location>
</feature>
<evidence type="ECO:0000313" key="6">
    <source>
        <dbReference type="EMBL" id="KAK4198631.1"/>
    </source>
</evidence>
<evidence type="ECO:0000256" key="3">
    <source>
        <dbReference type="PROSITE-ProRule" id="PRU00023"/>
    </source>
</evidence>
<dbReference type="PANTHER" id="PTHR24198">
    <property type="entry name" value="ANKYRIN REPEAT AND PROTEIN KINASE DOMAIN-CONTAINING PROTEIN"/>
    <property type="match status" value="1"/>
</dbReference>
<keyword evidence="1" id="KW-0677">Repeat</keyword>
<keyword evidence="4" id="KW-1133">Transmembrane helix</keyword>
<keyword evidence="5" id="KW-0732">Signal</keyword>
<sequence>MTRFKGIAFFILGHFAGVVAGDDGDDFANNLITDLGPILTLFGERVTMQFMRGSMTWVDNILLAMGPLGIITIIVAAIRVGGQPWLKALIGRSRETLGNVEMELMSSTSNEVCELWNGESLVRVMGKGPVREFILLPSSSDAETDVLAKDLASLTNGEGEEPGHGWNPFKSKTKTINIQGGGQGPSMIISDTSDDAPNISLNVYCSRRDSELLSMAVLGTVLQLGVLMFAGLAAYHSSELFLKDDAPIGSYAFPCTAIGTVVLVAGLFLCSHVVESRTVEQRYLLGSRGCTAVVVWIQKAATVNDQTFGSYALQPANQQELWSSRLDREDGSAGLRNAKTVLGTSLGLSGFVVQFIGLRGMHWSATIAQLGATMIMTAIRAWVRREPPNSTESLGTPLDPGFELDWLALEFARRSVSASSPPSRFLEHQVWIGRFATANPRDQDVDPQAVAGGKNTTSVWKAQQILKVRTCLADLAGWNGVAFVEAAMLEEAILITLDSLLPAVKGERFTWRLKTDNDDTIELEAIVRDGKWVVNLANSLDAALSLWLHSVKDRELGPGASVNRRNRAMDSRIHNVDSSSEPSLILLGKDSAELRHGLDCWVPGGLTRSSYIRVRRTGPEPDSIQTAPNVGNHFAFEGRVPAHRVVGCGFGCSDGDRYERVESPVETEPVLLAMESRLPLKLLYAHDLFSIFMWALTKDTRMRRLSGCQALNADTSFPLRIGHEKNVLFTTPVVSKLIRDLQGVGLFNLEQAHLVLIPPLSITRKLSQCDSLALEVWGEAMQAHQNGRYDDAAGMLLWLLEIAKLFPPTTRITVQAAGYRGLFRYTRKGRPFRVPWPPSHSWEELRPCRRLINCPGPLEGAYTTVRKLYHQQGRAHPEASAEEMTTEEREACQYYRLHEAVGSRSYKRLSKEEMSLLKKADILGWTPLHYMATSISSDTSHRWRQAAFDIIHRGPSHVQEGSQRAVNARDVKGWTPLHYASRNPHAIDLLTEFLDYRGHLIEGYDGSTPLHCAATAGLEENIRILASKDSDLAFKDRVGFMPLHKAMLGGHVEATRVLWELMSSRERELGSSVQERNYFHFAAWSGKKEILELLYRDWKVKGINTKDNNGIAPAHLAVARGNKDFVKKLVDLKMETKCEPGDGREEIDLNVGSLSTLKWQPDRARLRGDFDCGDVAAHSASRNIANGRWLVNQCSGPSCQKCPSRPKACHLGT</sequence>
<feature type="signal peptide" evidence="5">
    <location>
        <begin position="1"/>
        <end position="21"/>
    </location>
</feature>
<reference evidence="6" key="2">
    <citation type="submission" date="2023-05" db="EMBL/GenBank/DDBJ databases">
        <authorList>
            <consortium name="Lawrence Berkeley National Laboratory"/>
            <person name="Steindorff A."/>
            <person name="Hensen N."/>
            <person name="Bonometti L."/>
            <person name="Westerberg I."/>
            <person name="Brannstrom I.O."/>
            <person name="Guillou S."/>
            <person name="Cros-Aarteil S."/>
            <person name="Calhoun S."/>
            <person name="Haridas S."/>
            <person name="Kuo A."/>
            <person name="Mondo S."/>
            <person name="Pangilinan J."/>
            <person name="Riley R."/>
            <person name="Labutti K."/>
            <person name="Andreopoulos B."/>
            <person name="Lipzen A."/>
            <person name="Chen C."/>
            <person name="Yanf M."/>
            <person name="Daum C."/>
            <person name="Ng V."/>
            <person name="Clum A."/>
            <person name="Ohm R."/>
            <person name="Martin F."/>
            <person name="Silar P."/>
            <person name="Natvig D."/>
            <person name="Lalanne C."/>
            <person name="Gautier V."/>
            <person name="Ament-Velasquez S.L."/>
            <person name="Kruys A."/>
            <person name="Hutchinson M.I."/>
            <person name="Powell A.J."/>
            <person name="Barry K."/>
            <person name="Miller A.N."/>
            <person name="Grigoriev I.V."/>
            <person name="Debuchy R."/>
            <person name="Gladieux P."/>
            <person name="Thoren M.H."/>
            <person name="Johannesson H."/>
        </authorList>
    </citation>
    <scope>NUCLEOTIDE SEQUENCE</scope>
    <source>
        <strain evidence="6">CBS 315.58</strain>
    </source>
</reference>
<dbReference type="PANTHER" id="PTHR24198:SF165">
    <property type="entry name" value="ANKYRIN REPEAT-CONTAINING PROTEIN-RELATED"/>
    <property type="match status" value="1"/>
</dbReference>
<proteinExistence type="predicted"/>
<keyword evidence="2 3" id="KW-0040">ANK repeat</keyword>
<dbReference type="AlphaFoldDB" id="A0AAN6XFI6"/>
<evidence type="ECO:0000256" key="5">
    <source>
        <dbReference type="SAM" id="SignalP"/>
    </source>
</evidence>
<keyword evidence="7" id="KW-1185">Reference proteome</keyword>
<evidence type="ECO:0000256" key="4">
    <source>
        <dbReference type="SAM" id="Phobius"/>
    </source>
</evidence>
<evidence type="ECO:0000256" key="1">
    <source>
        <dbReference type="ARBA" id="ARBA00022737"/>
    </source>
</evidence>
<feature type="transmembrane region" description="Helical" evidence="4">
    <location>
        <begin position="61"/>
        <end position="82"/>
    </location>
</feature>
<comment type="caution">
    <text evidence="6">The sequence shown here is derived from an EMBL/GenBank/DDBJ whole genome shotgun (WGS) entry which is preliminary data.</text>
</comment>
<dbReference type="Gene3D" id="1.25.40.20">
    <property type="entry name" value="Ankyrin repeat-containing domain"/>
    <property type="match status" value="2"/>
</dbReference>
<feature type="transmembrane region" description="Helical" evidence="4">
    <location>
        <begin position="212"/>
        <end position="236"/>
    </location>
</feature>
<gene>
    <name evidence="6" type="ORF">QBC40DRAFT_341164</name>
</gene>
<keyword evidence="4" id="KW-0812">Transmembrane</keyword>
<reference evidence="6" key="1">
    <citation type="journal article" date="2023" name="Mol. Phylogenet. Evol.">
        <title>Genome-scale phylogeny and comparative genomics of the fungal order Sordariales.</title>
        <authorList>
            <person name="Hensen N."/>
            <person name="Bonometti L."/>
            <person name="Westerberg I."/>
            <person name="Brannstrom I.O."/>
            <person name="Guillou S."/>
            <person name="Cros-Aarteil S."/>
            <person name="Calhoun S."/>
            <person name="Haridas S."/>
            <person name="Kuo A."/>
            <person name="Mondo S."/>
            <person name="Pangilinan J."/>
            <person name="Riley R."/>
            <person name="LaButti K."/>
            <person name="Andreopoulos B."/>
            <person name="Lipzen A."/>
            <person name="Chen C."/>
            <person name="Yan M."/>
            <person name="Daum C."/>
            <person name="Ng V."/>
            <person name="Clum A."/>
            <person name="Steindorff A."/>
            <person name="Ohm R.A."/>
            <person name="Martin F."/>
            <person name="Silar P."/>
            <person name="Natvig D.O."/>
            <person name="Lalanne C."/>
            <person name="Gautier V."/>
            <person name="Ament-Velasquez S.L."/>
            <person name="Kruys A."/>
            <person name="Hutchinson M.I."/>
            <person name="Powell A.J."/>
            <person name="Barry K."/>
            <person name="Miller A.N."/>
            <person name="Grigoriev I.V."/>
            <person name="Debuchy R."/>
            <person name="Gladieux P."/>
            <person name="Hiltunen Thoren M."/>
            <person name="Johannesson H."/>
        </authorList>
    </citation>
    <scope>NUCLEOTIDE SEQUENCE</scope>
    <source>
        <strain evidence="6">CBS 315.58</strain>
    </source>
</reference>
<evidence type="ECO:0000313" key="7">
    <source>
        <dbReference type="Proteomes" id="UP001303160"/>
    </source>
</evidence>
<dbReference type="Proteomes" id="UP001303160">
    <property type="component" value="Unassembled WGS sequence"/>
</dbReference>
<dbReference type="InterPro" id="IPR002110">
    <property type="entry name" value="Ankyrin_rpt"/>
</dbReference>
<keyword evidence="4" id="KW-0472">Membrane</keyword>
<dbReference type="EMBL" id="MU863943">
    <property type="protein sequence ID" value="KAK4198631.1"/>
    <property type="molecule type" value="Genomic_DNA"/>
</dbReference>
<dbReference type="InterPro" id="IPR036770">
    <property type="entry name" value="Ankyrin_rpt-contain_sf"/>
</dbReference>
<dbReference type="Pfam" id="PF12796">
    <property type="entry name" value="Ank_2"/>
    <property type="match status" value="1"/>
</dbReference>
<organism evidence="6 7">
    <name type="scientific">Triangularia verruculosa</name>
    <dbReference type="NCBI Taxonomy" id="2587418"/>
    <lineage>
        <taxon>Eukaryota</taxon>
        <taxon>Fungi</taxon>
        <taxon>Dikarya</taxon>
        <taxon>Ascomycota</taxon>
        <taxon>Pezizomycotina</taxon>
        <taxon>Sordariomycetes</taxon>
        <taxon>Sordariomycetidae</taxon>
        <taxon>Sordariales</taxon>
        <taxon>Podosporaceae</taxon>
        <taxon>Triangularia</taxon>
    </lineage>
</organism>
<accession>A0AAN6XFI6</accession>
<dbReference type="SUPFAM" id="SSF48403">
    <property type="entry name" value="Ankyrin repeat"/>
    <property type="match status" value="1"/>
</dbReference>
<protein>
    <submittedName>
        <fullName evidence="6">Uncharacterized protein</fullName>
    </submittedName>
</protein>
<name>A0AAN6XFI6_9PEZI</name>
<dbReference type="PROSITE" id="PS50297">
    <property type="entry name" value="ANK_REP_REGION"/>
    <property type="match status" value="1"/>
</dbReference>
<feature type="transmembrane region" description="Helical" evidence="4">
    <location>
        <begin position="248"/>
        <end position="274"/>
    </location>
</feature>
<evidence type="ECO:0000256" key="2">
    <source>
        <dbReference type="ARBA" id="ARBA00023043"/>
    </source>
</evidence>
<feature type="chain" id="PRO_5042968939" evidence="5">
    <location>
        <begin position="22"/>
        <end position="1213"/>
    </location>
</feature>
<dbReference type="PROSITE" id="PS50088">
    <property type="entry name" value="ANK_REPEAT"/>
    <property type="match status" value="1"/>
</dbReference>
<dbReference type="SMART" id="SM00248">
    <property type="entry name" value="ANK"/>
    <property type="match status" value="4"/>
</dbReference>